<keyword evidence="7" id="KW-1185">Reference proteome</keyword>
<dbReference type="GO" id="GO:0005840">
    <property type="term" value="C:ribosome"/>
    <property type="evidence" value="ECO:0007669"/>
    <property type="project" value="UniProtKB-KW"/>
</dbReference>
<dbReference type="RefSeq" id="WP_411915095.1">
    <property type="nucleotide sequence ID" value="NZ_BAAFSF010000001.1"/>
</dbReference>
<dbReference type="InterPro" id="IPR001383">
    <property type="entry name" value="Ribosomal_bL28_bact-type"/>
</dbReference>
<comment type="similarity">
    <text evidence="1 5">Belongs to the bacterial ribosomal protein bL28 family.</text>
</comment>
<reference evidence="6 7" key="1">
    <citation type="journal article" date="2025" name="Int. J. Syst. Evol. Microbiol.">
        <title>Desulfovibrio falkowii sp. nov., Porphyromonas miyakawae sp. nov., Mediterraneibacter flintii sp. nov. and Owariibacterium komagatae gen. nov., sp. nov., isolated from human faeces.</title>
        <authorList>
            <person name="Hamaguchi T."/>
            <person name="Ohara M."/>
            <person name="Hisatomi A."/>
            <person name="Sekiguchi K."/>
            <person name="Takeda J.I."/>
            <person name="Ueyama J."/>
            <person name="Ito M."/>
            <person name="Nishiwaki H."/>
            <person name="Ogi T."/>
            <person name="Hirayama M."/>
            <person name="Ohkuma M."/>
            <person name="Sakamoto M."/>
            <person name="Ohno K."/>
        </authorList>
    </citation>
    <scope>NUCLEOTIDE SEQUENCE [LARGE SCALE GENOMIC DNA]</scope>
    <source>
        <strain evidence="6 7">13CB11C</strain>
    </source>
</reference>
<accession>A0ABQ0E0Q1</accession>
<dbReference type="EMBL" id="BAAFSF010000001">
    <property type="protein sequence ID" value="GAB1251281.1"/>
    <property type="molecule type" value="Genomic_DNA"/>
</dbReference>
<dbReference type="SUPFAM" id="SSF143800">
    <property type="entry name" value="L28p-like"/>
    <property type="match status" value="1"/>
</dbReference>
<evidence type="ECO:0000256" key="3">
    <source>
        <dbReference type="ARBA" id="ARBA00023274"/>
    </source>
</evidence>
<keyword evidence="3 5" id="KW-0687">Ribonucleoprotein</keyword>
<dbReference type="Pfam" id="PF00830">
    <property type="entry name" value="Ribosomal_L28"/>
    <property type="match status" value="1"/>
</dbReference>
<name>A0ABQ0E0Q1_9PORP</name>
<dbReference type="InterPro" id="IPR034704">
    <property type="entry name" value="Ribosomal_bL28/bL31-like_sf"/>
</dbReference>
<protein>
    <recommendedName>
        <fullName evidence="4 5">Large ribosomal subunit protein bL28</fullName>
    </recommendedName>
</protein>
<keyword evidence="2 5" id="KW-0689">Ribosomal protein</keyword>
<evidence type="ECO:0000256" key="1">
    <source>
        <dbReference type="ARBA" id="ARBA00008760"/>
    </source>
</evidence>
<dbReference type="PANTHER" id="PTHR13528:SF2">
    <property type="entry name" value="LARGE RIBOSOMAL SUBUNIT PROTEIN BL28M"/>
    <property type="match status" value="1"/>
</dbReference>
<dbReference type="Proteomes" id="UP001628220">
    <property type="component" value="Unassembled WGS sequence"/>
</dbReference>
<evidence type="ECO:0000256" key="4">
    <source>
        <dbReference type="ARBA" id="ARBA00035174"/>
    </source>
</evidence>
<dbReference type="HAMAP" id="MF_00373">
    <property type="entry name" value="Ribosomal_bL28"/>
    <property type="match status" value="1"/>
</dbReference>
<proteinExistence type="inferred from homology"/>
<evidence type="ECO:0000256" key="2">
    <source>
        <dbReference type="ARBA" id="ARBA00022980"/>
    </source>
</evidence>
<evidence type="ECO:0000256" key="5">
    <source>
        <dbReference type="HAMAP-Rule" id="MF_00373"/>
    </source>
</evidence>
<dbReference type="PANTHER" id="PTHR13528">
    <property type="entry name" value="39S RIBOSOMAL PROTEIN L28, MITOCHONDRIAL"/>
    <property type="match status" value="1"/>
</dbReference>
<dbReference type="Gene3D" id="2.30.170.40">
    <property type="entry name" value="Ribosomal protein L28/L24"/>
    <property type="match status" value="1"/>
</dbReference>
<sequence length="88" mass="10148">MSRVCQITGKRAISGNNVSHSNHRTRRQFDVNLFTKKFYWPEEDCWIRLKVSATGLRLINRIGLNEAIKRAVEKGYLTEATILEAPTK</sequence>
<dbReference type="InterPro" id="IPR026569">
    <property type="entry name" value="Ribosomal_bL28"/>
</dbReference>
<evidence type="ECO:0000313" key="6">
    <source>
        <dbReference type="EMBL" id="GAB1251281.1"/>
    </source>
</evidence>
<dbReference type="NCBIfam" id="TIGR00009">
    <property type="entry name" value="L28"/>
    <property type="match status" value="1"/>
</dbReference>
<evidence type="ECO:0000313" key="7">
    <source>
        <dbReference type="Proteomes" id="UP001628220"/>
    </source>
</evidence>
<organism evidence="6 7">
    <name type="scientific">Porphyromonas miyakawae</name>
    <dbReference type="NCBI Taxonomy" id="3137470"/>
    <lineage>
        <taxon>Bacteria</taxon>
        <taxon>Pseudomonadati</taxon>
        <taxon>Bacteroidota</taxon>
        <taxon>Bacteroidia</taxon>
        <taxon>Bacteroidales</taxon>
        <taxon>Porphyromonadaceae</taxon>
        <taxon>Porphyromonas</taxon>
    </lineage>
</organism>
<gene>
    <name evidence="5 6" type="primary">rpmB</name>
    <name evidence="6" type="ORF">Tsumi_03850</name>
</gene>
<comment type="caution">
    <text evidence="6">The sequence shown here is derived from an EMBL/GenBank/DDBJ whole genome shotgun (WGS) entry which is preliminary data.</text>
</comment>
<dbReference type="InterPro" id="IPR037147">
    <property type="entry name" value="Ribosomal_bL28_sf"/>
</dbReference>